<feature type="region of interest" description="Disordered" evidence="1">
    <location>
        <begin position="1"/>
        <end position="24"/>
    </location>
</feature>
<dbReference type="EMBL" id="JAFVMF010000046">
    <property type="protein sequence ID" value="MBO1362059.1"/>
    <property type="molecule type" value="Genomic_DNA"/>
</dbReference>
<evidence type="ECO:0000256" key="1">
    <source>
        <dbReference type="SAM" id="MobiDB-lite"/>
    </source>
</evidence>
<evidence type="ECO:0000313" key="2">
    <source>
        <dbReference type="EMBL" id="MBO1362059.1"/>
    </source>
</evidence>
<name>A0ABS3M1P3_9PROT</name>
<organism evidence="2 3">
    <name type="scientific">Acetobacter sacchari</name>
    <dbReference type="NCBI Taxonomy" id="2661687"/>
    <lineage>
        <taxon>Bacteria</taxon>
        <taxon>Pseudomonadati</taxon>
        <taxon>Pseudomonadota</taxon>
        <taxon>Alphaproteobacteria</taxon>
        <taxon>Acetobacterales</taxon>
        <taxon>Acetobacteraceae</taxon>
        <taxon>Acetobacter</taxon>
    </lineage>
</organism>
<reference evidence="2 3" key="1">
    <citation type="submission" date="2021-03" db="EMBL/GenBank/DDBJ databases">
        <title>The complete genome sequence of Acetobacter sacchari TBRC 11175.</title>
        <authorList>
            <person name="Charoenyingcharoen P."/>
            <person name="Yukphan P."/>
        </authorList>
    </citation>
    <scope>NUCLEOTIDE SEQUENCE [LARGE SCALE GENOMIC DNA]</scope>
    <source>
        <strain evidence="2 3">TBRC 11175</strain>
    </source>
</reference>
<keyword evidence="3" id="KW-1185">Reference proteome</keyword>
<proteinExistence type="predicted"/>
<dbReference type="RefSeq" id="WP_207884147.1">
    <property type="nucleotide sequence ID" value="NZ_JAFVMF010000046.1"/>
</dbReference>
<evidence type="ECO:0000313" key="3">
    <source>
        <dbReference type="Proteomes" id="UP000664771"/>
    </source>
</evidence>
<feature type="non-terminal residue" evidence="2">
    <location>
        <position position="74"/>
    </location>
</feature>
<protein>
    <submittedName>
        <fullName evidence="2">Uncharacterized protein</fullName>
    </submittedName>
</protein>
<gene>
    <name evidence="2" type="ORF">J2D73_19955</name>
</gene>
<comment type="caution">
    <text evidence="2">The sequence shown here is derived from an EMBL/GenBank/DDBJ whole genome shotgun (WGS) entry which is preliminary data.</text>
</comment>
<accession>A0ABS3M1P3</accession>
<dbReference type="Proteomes" id="UP000664771">
    <property type="component" value="Unassembled WGS sequence"/>
</dbReference>
<sequence>MTHTPYQRGRRAAERGSPRVIPEDVPGSEAIRWIDGYDSTGHMPMSAEEITAMTHALDECGITVADDEVAPLVA</sequence>